<feature type="transmembrane region" description="Helical" evidence="1">
    <location>
        <begin position="32"/>
        <end position="49"/>
    </location>
</feature>
<reference evidence="2 3" key="1">
    <citation type="submission" date="2020-02" db="EMBL/GenBank/DDBJ databases">
        <authorList>
            <person name="Zheng R.K."/>
            <person name="Sun C.M."/>
        </authorList>
    </citation>
    <scope>NUCLEOTIDE SEQUENCE [LARGE SCALE GENOMIC DNA]</scope>
    <source>
        <strain evidence="3">zrk23</strain>
    </source>
</reference>
<gene>
    <name evidence="2" type="ORF">G5C33_16885</name>
</gene>
<keyword evidence="1" id="KW-0472">Membrane</keyword>
<name>A0A6G6YBC4_9SPHN</name>
<accession>A0A6G6YBC4</accession>
<organism evidence="2 3">
    <name type="scientific">Stakelama tenebrarum</name>
    <dbReference type="NCBI Taxonomy" id="2711215"/>
    <lineage>
        <taxon>Bacteria</taxon>
        <taxon>Pseudomonadati</taxon>
        <taxon>Pseudomonadota</taxon>
        <taxon>Alphaproteobacteria</taxon>
        <taxon>Sphingomonadales</taxon>
        <taxon>Sphingomonadaceae</taxon>
        <taxon>Stakelama</taxon>
    </lineage>
</organism>
<keyword evidence="3" id="KW-1185">Reference proteome</keyword>
<feature type="transmembrane region" description="Helical" evidence="1">
    <location>
        <begin position="7"/>
        <end position="26"/>
    </location>
</feature>
<dbReference type="Proteomes" id="UP000501568">
    <property type="component" value="Chromosome"/>
</dbReference>
<sequence length="70" mass="7443">MIEALHIIAGLLATVVIAWIAAWSYVPGERDIWITAVAAMAAVIAMGVNPMRRAWAADKANPAQRVGTAE</sequence>
<evidence type="ECO:0000313" key="3">
    <source>
        <dbReference type="Proteomes" id="UP000501568"/>
    </source>
</evidence>
<keyword evidence="1" id="KW-0812">Transmembrane</keyword>
<dbReference type="AlphaFoldDB" id="A0A6G6YBC4"/>
<evidence type="ECO:0000313" key="2">
    <source>
        <dbReference type="EMBL" id="QIG82008.1"/>
    </source>
</evidence>
<keyword evidence="1" id="KW-1133">Transmembrane helix</keyword>
<protein>
    <submittedName>
        <fullName evidence="2">Uncharacterized protein</fullName>
    </submittedName>
</protein>
<dbReference type="KEGG" id="spzr:G5C33_16885"/>
<evidence type="ECO:0000256" key="1">
    <source>
        <dbReference type="SAM" id="Phobius"/>
    </source>
</evidence>
<dbReference type="EMBL" id="CP049109">
    <property type="protein sequence ID" value="QIG82008.1"/>
    <property type="molecule type" value="Genomic_DNA"/>
</dbReference>
<proteinExistence type="predicted"/>